<keyword evidence="2" id="KW-1003">Cell membrane</keyword>
<protein>
    <submittedName>
        <fullName evidence="8">MFS transporter</fullName>
    </submittedName>
</protein>
<feature type="transmembrane region" description="Helical" evidence="6">
    <location>
        <begin position="12"/>
        <end position="34"/>
    </location>
</feature>
<feature type="transmembrane region" description="Helical" evidence="6">
    <location>
        <begin position="309"/>
        <end position="335"/>
    </location>
</feature>
<dbReference type="EMBL" id="JBDFRB010000004">
    <property type="protein sequence ID" value="MEN2744079.1"/>
    <property type="molecule type" value="Genomic_DNA"/>
</dbReference>
<keyword evidence="4 6" id="KW-1133">Transmembrane helix</keyword>
<dbReference type="InterPro" id="IPR011701">
    <property type="entry name" value="MFS"/>
</dbReference>
<gene>
    <name evidence="8" type="ORF">ABCQ75_05940</name>
</gene>
<evidence type="ECO:0000256" key="5">
    <source>
        <dbReference type="ARBA" id="ARBA00023136"/>
    </source>
</evidence>
<dbReference type="Proteomes" id="UP001422074">
    <property type="component" value="Unassembled WGS sequence"/>
</dbReference>
<proteinExistence type="predicted"/>
<evidence type="ECO:0000256" key="2">
    <source>
        <dbReference type="ARBA" id="ARBA00022475"/>
    </source>
</evidence>
<feature type="transmembrane region" description="Helical" evidence="6">
    <location>
        <begin position="85"/>
        <end position="115"/>
    </location>
</feature>
<dbReference type="PANTHER" id="PTHR43124">
    <property type="entry name" value="PURINE EFFLUX PUMP PBUE"/>
    <property type="match status" value="1"/>
</dbReference>
<evidence type="ECO:0000256" key="3">
    <source>
        <dbReference type="ARBA" id="ARBA00022692"/>
    </source>
</evidence>
<feature type="transmembrane region" description="Helical" evidence="6">
    <location>
        <begin position="164"/>
        <end position="190"/>
    </location>
</feature>
<feature type="transmembrane region" description="Helical" evidence="6">
    <location>
        <begin position="248"/>
        <end position="269"/>
    </location>
</feature>
<dbReference type="PROSITE" id="PS50850">
    <property type="entry name" value="MFS"/>
    <property type="match status" value="1"/>
</dbReference>
<dbReference type="InterPro" id="IPR020846">
    <property type="entry name" value="MFS_dom"/>
</dbReference>
<organism evidence="8 9">
    <name type="scientific">Sinomonas halotolerans</name>
    <dbReference type="NCBI Taxonomy" id="1644133"/>
    <lineage>
        <taxon>Bacteria</taxon>
        <taxon>Bacillati</taxon>
        <taxon>Actinomycetota</taxon>
        <taxon>Actinomycetes</taxon>
        <taxon>Micrococcales</taxon>
        <taxon>Micrococcaceae</taxon>
        <taxon>Sinomonas</taxon>
    </lineage>
</organism>
<name>A0ABU9WZR1_9MICC</name>
<feature type="transmembrane region" description="Helical" evidence="6">
    <location>
        <begin position="54"/>
        <end position="73"/>
    </location>
</feature>
<feature type="transmembrane region" description="Helical" evidence="6">
    <location>
        <begin position="374"/>
        <end position="393"/>
    </location>
</feature>
<dbReference type="InterPro" id="IPR050189">
    <property type="entry name" value="MFS_Efflux_Transporters"/>
</dbReference>
<evidence type="ECO:0000256" key="1">
    <source>
        <dbReference type="ARBA" id="ARBA00004651"/>
    </source>
</evidence>
<dbReference type="RefSeq" id="WP_345883866.1">
    <property type="nucleotide sequence ID" value="NZ_JBDFRB010000004.1"/>
</dbReference>
<dbReference type="Gene3D" id="1.20.1250.20">
    <property type="entry name" value="MFS general substrate transporter like domains"/>
    <property type="match status" value="2"/>
</dbReference>
<keyword evidence="9" id="KW-1185">Reference proteome</keyword>
<evidence type="ECO:0000256" key="4">
    <source>
        <dbReference type="ARBA" id="ARBA00022989"/>
    </source>
</evidence>
<evidence type="ECO:0000313" key="8">
    <source>
        <dbReference type="EMBL" id="MEN2744079.1"/>
    </source>
</evidence>
<dbReference type="Pfam" id="PF07690">
    <property type="entry name" value="MFS_1"/>
    <property type="match status" value="1"/>
</dbReference>
<accession>A0ABU9WZR1</accession>
<feature type="transmembrane region" description="Helical" evidence="6">
    <location>
        <begin position="211"/>
        <end position="236"/>
    </location>
</feature>
<reference evidence="8 9" key="1">
    <citation type="submission" date="2024-05" db="EMBL/GenBank/DDBJ databases">
        <title>Sinomonas sp. nov., isolated from a waste landfill.</title>
        <authorList>
            <person name="Zhao Y."/>
        </authorList>
    </citation>
    <scope>NUCLEOTIDE SEQUENCE [LARGE SCALE GENOMIC DNA]</scope>
    <source>
        <strain evidence="8 9">CCTCC AB2014300</strain>
    </source>
</reference>
<evidence type="ECO:0000256" key="6">
    <source>
        <dbReference type="SAM" id="Phobius"/>
    </source>
</evidence>
<keyword evidence="3 6" id="KW-0812">Transmembrane</keyword>
<evidence type="ECO:0000313" key="9">
    <source>
        <dbReference type="Proteomes" id="UP001422074"/>
    </source>
</evidence>
<comment type="caution">
    <text evidence="8">The sequence shown here is derived from an EMBL/GenBank/DDBJ whole genome shotgun (WGS) entry which is preliminary data.</text>
</comment>
<keyword evidence="5 6" id="KW-0472">Membrane</keyword>
<feature type="transmembrane region" description="Helical" evidence="6">
    <location>
        <begin position="281"/>
        <end position="303"/>
    </location>
</feature>
<evidence type="ECO:0000259" key="7">
    <source>
        <dbReference type="PROSITE" id="PS50850"/>
    </source>
</evidence>
<dbReference type="InterPro" id="IPR036259">
    <property type="entry name" value="MFS_trans_sf"/>
</dbReference>
<dbReference type="SUPFAM" id="SSF103473">
    <property type="entry name" value="MFS general substrate transporter"/>
    <property type="match status" value="1"/>
</dbReference>
<comment type="subcellular location">
    <subcellularLocation>
        <location evidence="1">Cell membrane</location>
        <topology evidence="1">Multi-pass membrane protein</topology>
    </subcellularLocation>
</comment>
<sequence length="407" mass="41432">MSSRPAAPSSSPVPRTALLVVLVAAMGVGPILNYGLSAVSPLIIEGLGISQSQFGLLAGAVFASAAVSSLSLGRLSDRATTRQQLLIIFGGTVVALLVAAVAGSFWVLLAAALLAGPAQSISNPTTNRVIVTSVPQRRRGGWIGIKQSGVQASQLFSGLFFPAVALWLGWQGAFGLAAVVAAGLLVFALAQVPAEAPRPRTTASRSSRGRLPFPVWLFAGFAFFSGLGMQATNVYLPLFAVRELDFPLVLAGAAAGVSGVVGVSSRIVWGRRMARGARPSGLLLVLALGAVAGVACLLAAGAWRTPALVWAGVALHGATVLGANVITNAAVLVVVPSERIGAASGVLAMGMYAGFALGPMLMGVLADATGAFDAGWLAVGAGYLVCAALALWLRRYGATHPWSAFQR</sequence>
<dbReference type="PANTHER" id="PTHR43124:SF3">
    <property type="entry name" value="CHLORAMPHENICOL EFFLUX PUMP RV0191"/>
    <property type="match status" value="1"/>
</dbReference>
<feature type="transmembrane region" description="Helical" evidence="6">
    <location>
        <begin position="342"/>
        <end position="362"/>
    </location>
</feature>
<feature type="domain" description="Major facilitator superfamily (MFS) profile" evidence="7">
    <location>
        <begin position="13"/>
        <end position="398"/>
    </location>
</feature>